<dbReference type="EMBL" id="GL348717">
    <property type="protein sequence ID" value="EFH53425.1"/>
    <property type="molecule type" value="Genomic_DNA"/>
</dbReference>
<sequence>MVLFDSLSLCCLGLSFIILSPRLQGMATVCVHFEFSVATILSFSEKHFSVGIFCSWTLARSLGLRRVFSSLRVKL</sequence>
<keyword evidence="1" id="KW-0732">Signal</keyword>
<evidence type="ECO:0000313" key="2">
    <source>
        <dbReference type="EMBL" id="EFH53425.1"/>
    </source>
</evidence>
<keyword evidence="3" id="KW-1185">Reference proteome</keyword>
<protein>
    <submittedName>
        <fullName evidence="2">Predicted protein</fullName>
    </submittedName>
</protein>
<organism evidence="3">
    <name type="scientific">Arabidopsis lyrata subsp. lyrata</name>
    <name type="common">Lyre-leaved rock-cress</name>
    <dbReference type="NCBI Taxonomy" id="81972"/>
    <lineage>
        <taxon>Eukaryota</taxon>
        <taxon>Viridiplantae</taxon>
        <taxon>Streptophyta</taxon>
        <taxon>Embryophyta</taxon>
        <taxon>Tracheophyta</taxon>
        <taxon>Spermatophyta</taxon>
        <taxon>Magnoliopsida</taxon>
        <taxon>eudicotyledons</taxon>
        <taxon>Gunneridae</taxon>
        <taxon>Pentapetalae</taxon>
        <taxon>rosids</taxon>
        <taxon>malvids</taxon>
        <taxon>Brassicales</taxon>
        <taxon>Brassicaceae</taxon>
        <taxon>Camelineae</taxon>
        <taxon>Arabidopsis</taxon>
    </lineage>
</organism>
<proteinExistence type="predicted"/>
<dbReference type="Gramene" id="scaffold_500929.1">
    <property type="protein sequence ID" value="scaffold_500929.1"/>
    <property type="gene ID" value="scaffold_500929.1"/>
</dbReference>
<accession>D7LNW3</accession>
<evidence type="ECO:0000256" key="1">
    <source>
        <dbReference type="SAM" id="SignalP"/>
    </source>
</evidence>
<feature type="chain" id="PRO_5003102688" evidence="1">
    <location>
        <begin position="26"/>
        <end position="75"/>
    </location>
</feature>
<dbReference type="HOGENOM" id="CLU_2674458_0_0_1"/>
<evidence type="ECO:0000313" key="3">
    <source>
        <dbReference type="Proteomes" id="UP000008694"/>
    </source>
</evidence>
<name>D7LNW3_ARALL</name>
<reference evidence="3" key="1">
    <citation type="journal article" date="2011" name="Nat. Genet.">
        <title>The Arabidopsis lyrata genome sequence and the basis of rapid genome size change.</title>
        <authorList>
            <person name="Hu T.T."/>
            <person name="Pattyn P."/>
            <person name="Bakker E.G."/>
            <person name="Cao J."/>
            <person name="Cheng J.-F."/>
            <person name="Clark R.M."/>
            <person name="Fahlgren N."/>
            <person name="Fawcett J.A."/>
            <person name="Grimwood J."/>
            <person name="Gundlach H."/>
            <person name="Haberer G."/>
            <person name="Hollister J.D."/>
            <person name="Ossowski S."/>
            <person name="Ottilar R.P."/>
            <person name="Salamov A.A."/>
            <person name="Schneeberger K."/>
            <person name="Spannagl M."/>
            <person name="Wang X."/>
            <person name="Yang L."/>
            <person name="Nasrallah M.E."/>
            <person name="Bergelson J."/>
            <person name="Carrington J.C."/>
            <person name="Gaut B.S."/>
            <person name="Schmutz J."/>
            <person name="Mayer K.F.X."/>
            <person name="Van de Peer Y."/>
            <person name="Grigoriev I.V."/>
            <person name="Nordborg M."/>
            <person name="Weigel D."/>
            <person name="Guo Y.-L."/>
        </authorList>
    </citation>
    <scope>NUCLEOTIDE SEQUENCE [LARGE SCALE GENOMIC DNA]</scope>
    <source>
        <strain evidence="3">cv. MN47</strain>
    </source>
</reference>
<dbReference type="AlphaFoldDB" id="D7LNW3"/>
<feature type="signal peptide" evidence="1">
    <location>
        <begin position="1"/>
        <end position="25"/>
    </location>
</feature>
<dbReference type="Proteomes" id="UP000008694">
    <property type="component" value="Unassembled WGS sequence"/>
</dbReference>
<gene>
    <name evidence="2" type="ORF">ARALYDRAFT_905225</name>
</gene>